<dbReference type="GO" id="GO:0005737">
    <property type="term" value="C:cytoplasm"/>
    <property type="evidence" value="ECO:0007669"/>
    <property type="project" value="TreeGrafter"/>
</dbReference>
<dbReference type="RefSeq" id="XP_067174519.1">
    <property type="nucleotide sequence ID" value="XM_067318414.1"/>
</dbReference>
<dbReference type="SMR" id="A0A836KAP6"/>
<comment type="caution">
    <text evidence="5">The sequence shown here is derived from an EMBL/GenBank/DDBJ whole genome shotgun (WGS) entry which is preliminary data.</text>
</comment>
<feature type="coiled-coil region" evidence="3">
    <location>
        <begin position="790"/>
        <end position="820"/>
    </location>
</feature>
<reference evidence="6" key="2">
    <citation type="journal article" date="2021" name="Sci. Data">
        <title>Chromosome-scale genome sequencing, assembly and annotation of six genomes from subfamily Leishmaniinae.</title>
        <authorList>
            <person name="Almutairi H."/>
            <person name="Urbaniak M.D."/>
            <person name="Bates M.D."/>
            <person name="Jariyapan N."/>
            <person name="Kwakye-Nuako G."/>
            <person name="Thomaz Soccol V."/>
            <person name="Al-Salem W.S."/>
            <person name="Dillon R.J."/>
            <person name="Bates P.A."/>
            <person name="Gatherer D."/>
        </authorList>
    </citation>
    <scope>NUCLEOTIDE SEQUENCE [LARGE SCALE GENOMIC DNA]</scope>
</reference>
<evidence type="ECO:0000256" key="1">
    <source>
        <dbReference type="ARBA" id="ARBA00022553"/>
    </source>
</evidence>
<protein>
    <submittedName>
        <fullName evidence="5">Uncharacterized protein</fullName>
    </submittedName>
</protein>
<evidence type="ECO:0000256" key="2">
    <source>
        <dbReference type="ARBA" id="ARBA00023054"/>
    </source>
</evidence>
<evidence type="ECO:0000313" key="6">
    <source>
        <dbReference type="Proteomes" id="UP000673552"/>
    </source>
</evidence>
<feature type="coiled-coil region" evidence="3">
    <location>
        <begin position="30"/>
        <end position="138"/>
    </location>
</feature>
<feature type="coiled-coil region" evidence="3">
    <location>
        <begin position="286"/>
        <end position="355"/>
    </location>
</feature>
<feature type="coiled-coil region" evidence="3">
    <location>
        <begin position="532"/>
        <end position="654"/>
    </location>
</feature>
<dbReference type="EMBL" id="JAFEUZ010000035">
    <property type="protein sequence ID" value="KAG5466611.1"/>
    <property type="molecule type" value="Genomic_DNA"/>
</dbReference>
<dbReference type="PANTHER" id="PTHR16154">
    <property type="entry name" value="NEURABIN"/>
    <property type="match status" value="1"/>
</dbReference>
<keyword evidence="1" id="KW-0597">Phosphoprotein</keyword>
<dbReference type="GeneID" id="92510926"/>
<keyword evidence="2 3" id="KW-0175">Coiled coil</keyword>
<reference evidence="6" key="1">
    <citation type="journal article" date="2021" name="Microbiol. Resour. Announc.">
        <title>LGAAP: Leishmaniinae Genome Assembly and Annotation Pipeline.</title>
        <authorList>
            <person name="Almutairi H."/>
            <person name="Urbaniak M.D."/>
            <person name="Bates M.D."/>
            <person name="Jariyapan N."/>
            <person name="Kwakye-Nuako G."/>
            <person name="Thomaz-Soccol V."/>
            <person name="Al-Salem W.S."/>
            <person name="Dillon R.J."/>
            <person name="Bates P.A."/>
            <person name="Gatherer D."/>
        </authorList>
    </citation>
    <scope>NUCLEOTIDE SEQUENCE [LARGE SCALE GENOMIC DNA]</scope>
</reference>
<organism evidence="5 6">
    <name type="scientific">Leishmania martiniquensis</name>
    <dbReference type="NCBI Taxonomy" id="1580590"/>
    <lineage>
        <taxon>Eukaryota</taxon>
        <taxon>Discoba</taxon>
        <taxon>Euglenozoa</taxon>
        <taxon>Kinetoplastea</taxon>
        <taxon>Metakinetoplastina</taxon>
        <taxon>Trypanosomatida</taxon>
        <taxon>Trypanosomatidae</taxon>
        <taxon>Leishmaniinae</taxon>
        <taxon>Leishmania</taxon>
    </lineage>
</organism>
<evidence type="ECO:0000256" key="3">
    <source>
        <dbReference type="SAM" id="Coils"/>
    </source>
</evidence>
<accession>A0A836KAP6</accession>
<feature type="region of interest" description="Disordered" evidence="4">
    <location>
        <begin position="842"/>
        <end position="862"/>
    </location>
</feature>
<dbReference type="AlphaFoldDB" id="A0A836KAP6"/>
<keyword evidence="6" id="KW-1185">Reference proteome</keyword>
<dbReference type="InterPro" id="IPR043446">
    <property type="entry name" value="Neurabin-like"/>
</dbReference>
<dbReference type="OrthoDB" id="271812at2759"/>
<sequence>MPQKQDCVNSVLAQRISQLEEELCKAQYDLSAAIGQKDRAEDELKLLKHEALEVVEQWSAENTELRRKLLDMEKNNSAEKAALANREEMVACLKEELDVAQQLALKYSTDIQEEQQKYLEVERKNTELLESLASAERDLSSSSQRVMDFEHLVSKFQAELKDMLAARKADAAAIDHLRASLAQATAENDALRNAGENVSSGMERLLASVKKLNEENESLRNSTSQLVSAKEKLAQQLQSGLNEQRTLAEQVELLTVRLVTSEDDVRQHRENCRLREQEFATASAALQESQATAEQQLKLIQVLESDIAELKDREITTGRVLCDLQAELLRLGQQLDETSKQKEDLETEFHTIKESYATTLIDFDNYKRTSSDAFSAVQAEFAAFRRDSTERCILAEQNCSSAWLSVQELTDALRVQQLSEVVHREQIARHLVLLDHKTAINGVLEKVFHAVVTQLSESCHSLQRAEERIQQNELTTEKIQEQTKALSNRCRASEQTVIDQRKALSMLESQLRHHEAHLNEVVHERETFSKDNAWLRNQVESMRQELGELDELLSTNLNEMREENERLQLENDSLKQGIATANKKEHECAARITALQASVMDLENELRVQAKTLEITEAELQALKAQVENVSTSLDFSRKKCEELEAANTEAAQSNSSLTLQLVQLQEHLGNQDSKLSFVLSEKRKEGEGWKQKLNAYAEKCKKCEQQLRAEVKARKEVESAGAAAKEQNVKLRNALDDLKTRCAANASTIKELLAERDDVVRDRDIIVEKYNKLHDAFRNARREAHGKVADELRRVMELAMSQENELQALRQQNLTLKKSISMFVESAQPKAEAVFMERLNLTEGPLRHPKKRSATSNTEQQ</sequence>
<proteinExistence type="predicted"/>
<dbReference type="GO" id="GO:0015629">
    <property type="term" value="C:actin cytoskeleton"/>
    <property type="evidence" value="ECO:0007669"/>
    <property type="project" value="TreeGrafter"/>
</dbReference>
<evidence type="ECO:0000313" key="5">
    <source>
        <dbReference type="EMBL" id="KAG5466611.1"/>
    </source>
</evidence>
<feature type="coiled-coil region" evidence="3">
    <location>
        <begin position="174"/>
        <end position="232"/>
    </location>
</feature>
<dbReference type="GO" id="GO:0019722">
    <property type="term" value="P:calcium-mediated signaling"/>
    <property type="evidence" value="ECO:0007669"/>
    <property type="project" value="TreeGrafter"/>
</dbReference>
<name>A0A836KAP6_9TRYP</name>
<dbReference type="GO" id="GO:0051015">
    <property type="term" value="F:actin filament binding"/>
    <property type="evidence" value="ECO:0007669"/>
    <property type="project" value="TreeGrafter"/>
</dbReference>
<dbReference type="PANTHER" id="PTHR16154:SF6">
    <property type="entry name" value="SPINOPHILIN, ISOFORM J"/>
    <property type="match status" value="1"/>
</dbReference>
<dbReference type="GO" id="GO:0007015">
    <property type="term" value="P:actin filament organization"/>
    <property type="evidence" value="ECO:0007669"/>
    <property type="project" value="TreeGrafter"/>
</dbReference>
<gene>
    <name evidence="5" type="ORF">LSCM1_00776</name>
</gene>
<evidence type="ECO:0000256" key="4">
    <source>
        <dbReference type="SAM" id="MobiDB-lite"/>
    </source>
</evidence>
<dbReference type="Proteomes" id="UP000673552">
    <property type="component" value="Unassembled WGS sequence"/>
</dbReference>
<dbReference type="KEGG" id="lmat:92510926"/>